<organism evidence="4 5">
    <name type="scientific">Saccharibacillus alkalitolerans</name>
    <dbReference type="NCBI Taxonomy" id="2705290"/>
    <lineage>
        <taxon>Bacteria</taxon>
        <taxon>Bacillati</taxon>
        <taxon>Bacillota</taxon>
        <taxon>Bacilli</taxon>
        <taxon>Bacillales</taxon>
        <taxon>Paenibacillaceae</taxon>
        <taxon>Saccharibacillus</taxon>
    </lineage>
</organism>
<dbReference type="RefSeq" id="WP_166272624.1">
    <property type="nucleotide sequence ID" value="NZ_JAAFGS010000001.1"/>
</dbReference>
<dbReference type="CDD" id="cd04301">
    <property type="entry name" value="NAT_SF"/>
    <property type="match status" value="1"/>
</dbReference>
<dbReference type="InterPro" id="IPR051016">
    <property type="entry name" value="Diverse_Substrate_AcTransf"/>
</dbReference>
<dbReference type="PROSITE" id="PS51186">
    <property type="entry name" value="GNAT"/>
    <property type="match status" value="1"/>
</dbReference>
<gene>
    <name evidence="4" type="ORF">GYN08_03785</name>
</gene>
<accession>A0ABX0F5E7</accession>
<dbReference type="InterPro" id="IPR000182">
    <property type="entry name" value="GNAT_dom"/>
</dbReference>
<name>A0ABX0F5E7_9BACL</name>
<evidence type="ECO:0000256" key="1">
    <source>
        <dbReference type="ARBA" id="ARBA00022679"/>
    </source>
</evidence>
<dbReference type="SUPFAM" id="SSF55729">
    <property type="entry name" value="Acyl-CoA N-acyltransferases (Nat)"/>
    <property type="match status" value="1"/>
</dbReference>
<dbReference type="EMBL" id="JAAFGS010000001">
    <property type="protein sequence ID" value="NGZ74426.1"/>
    <property type="molecule type" value="Genomic_DNA"/>
</dbReference>
<evidence type="ECO:0000256" key="2">
    <source>
        <dbReference type="ARBA" id="ARBA00023315"/>
    </source>
</evidence>
<evidence type="ECO:0000313" key="4">
    <source>
        <dbReference type="EMBL" id="NGZ74426.1"/>
    </source>
</evidence>
<evidence type="ECO:0000259" key="3">
    <source>
        <dbReference type="PROSITE" id="PS51186"/>
    </source>
</evidence>
<feature type="domain" description="N-acetyltransferase" evidence="3">
    <location>
        <begin position="5"/>
        <end position="169"/>
    </location>
</feature>
<proteinExistence type="predicted"/>
<dbReference type="Gene3D" id="3.40.630.30">
    <property type="match status" value="1"/>
</dbReference>
<keyword evidence="2" id="KW-0012">Acyltransferase</keyword>
<dbReference type="PANTHER" id="PTHR10545">
    <property type="entry name" value="DIAMINE N-ACETYLTRANSFERASE"/>
    <property type="match status" value="1"/>
</dbReference>
<keyword evidence="1" id="KW-0808">Transferase</keyword>
<comment type="caution">
    <text evidence="4">The sequence shown here is derived from an EMBL/GenBank/DDBJ whole genome shotgun (WGS) entry which is preliminary data.</text>
</comment>
<evidence type="ECO:0000313" key="5">
    <source>
        <dbReference type="Proteomes" id="UP000800303"/>
    </source>
</evidence>
<reference evidence="4 5" key="1">
    <citation type="submission" date="2020-01" db="EMBL/GenBank/DDBJ databases">
        <title>Polyphasic characterisation and genomic insights into a novel alkali tolerant bacterium VR-M41.</title>
        <authorList>
            <person name="Vemuluri V.R."/>
        </authorList>
    </citation>
    <scope>NUCLEOTIDE SEQUENCE [LARGE SCALE GENOMIC DNA]</scope>
    <source>
        <strain evidence="4 5">VR-M41</strain>
    </source>
</reference>
<sequence length="169" mass="19090">MDDGCTIRQAREEDYEEAARLIGQLQTLHARARPDLYRMPEEPLQRDVYADWLRQEDRFTYVVEDAAAEETSGQAPRLAAYVACRMESVPAGRALMSRRVLFVDDLVVDDERRGTGIGTELVEFVRKHARTVEADAVELNVAGFNEQAAAFYAALGFGVKSSRLEFETR</sequence>
<protein>
    <submittedName>
        <fullName evidence="4">GNAT family N-acetyltransferase</fullName>
    </submittedName>
</protein>
<dbReference type="Proteomes" id="UP000800303">
    <property type="component" value="Unassembled WGS sequence"/>
</dbReference>
<dbReference type="PANTHER" id="PTHR10545:SF29">
    <property type="entry name" value="GH14572P-RELATED"/>
    <property type="match status" value="1"/>
</dbReference>
<keyword evidence="5" id="KW-1185">Reference proteome</keyword>
<dbReference type="InterPro" id="IPR016181">
    <property type="entry name" value="Acyl_CoA_acyltransferase"/>
</dbReference>
<dbReference type="Pfam" id="PF00583">
    <property type="entry name" value="Acetyltransf_1"/>
    <property type="match status" value="1"/>
</dbReference>